<evidence type="ECO:0000256" key="1">
    <source>
        <dbReference type="ARBA" id="ARBA00004328"/>
    </source>
</evidence>
<feature type="compositionally biased region" description="Acidic residues" evidence="4">
    <location>
        <begin position="196"/>
        <end position="232"/>
    </location>
</feature>
<accession>A0A1V0SG57</accession>
<feature type="region of interest" description="Disordered" evidence="4">
    <location>
        <begin position="194"/>
        <end position="238"/>
    </location>
</feature>
<evidence type="ECO:0000256" key="3">
    <source>
        <dbReference type="ARBA" id="ARBA00022844"/>
    </source>
</evidence>
<sequence length="950" mass="113260">MAFIQLVANQVNYIDNYSENSLFKQNSSKYEPFYVEFKELQFTNKFSFNSVSTVKIDTYLDGFTKIFLKIKRPELNLKYDTLTRNKILEHFKNKNINITNYNDNIDVIDFLDRELNIYNDINNILLLIDNIKSKNKFIINITTNNILKNKIETFYNMLNINNDLIVINKNQIFYVIIKFIKNLILDNHDINKDDNNDTNDDDNINNTDNDDTDDDTVDDTDDDTGDDTDDNNDYIYNNTNNTNNYNDNCLINDIKIYFDIILNDNDNIINDILTKIKKKPYKYKLINVIKKYQPNNTLSDFIYSQYILKLEQYNILNNLLHKTNILYNDSNNWLIDLNLTKKHYKYINHHINFINDIIKLYNEEYLKTKLDKYLCNEAKLYKIDITIKTFCINYLPYLIIEEIMNNFDNKIFEQIYIKINSLNILKILLRQQNIDNKLCYILDNKIMTKIYKIIENINDIMLKNNLTNPKINNILDSFKKLMTNNYFNYNNIPSLIKKINYIKDNSEKIRNLANIKNIIYNTKNNTNDICNNNTCDNDKCSNNTCRTCNNNNNDNDNDYYNKIKPYLNNIINNKKSEELINEIKKNYYIIENDKYNKISFYEYSKTELEYYLIKLYGSLTLEENIDINYIKQNINLIIVNKKKYYDELLIQKKLFLRIKNNKLPKFKFAKNISYIIENAELYIDNILYDKTDGKYITMYNILTKTKNNYKNFKRMVNFNKNNKVYIPLMLFDNKIFTYPTCDTNIYINIKTNSLKKLLIIDDFVSLPYNYEIEASILCNYIKSNELNNESLLNSLFRKYIKSKDLSSKISSEVYNELSKELKTLYISPTNTIYKTSYIKYFLDGNIANIIIYIKYNNYNPIKSLTIYLNDVKREHDKILGFYKYTQPYNNFTSINIEPNVDIITYSFCLYNTNINTGCLITDKINNLAIEYFIDDLNTDPIEITLYANKI</sequence>
<proteinExistence type="predicted"/>
<keyword evidence="2" id="KW-0167">Capsid protein</keyword>
<dbReference type="Gene3D" id="2.70.9.10">
    <property type="entry name" value="Adenovirus Type 2 Hexon, domain 4"/>
    <property type="match status" value="1"/>
</dbReference>
<protein>
    <submittedName>
        <fullName evidence="5">Uncharacterized protein</fullName>
    </submittedName>
</protein>
<evidence type="ECO:0000313" key="5">
    <source>
        <dbReference type="EMBL" id="ARF10624.1"/>
    </source>
</evidence>
<comment type="subcellular location">
    <subcellularLocation>
        <location evidence="1">Virion</location>
    </subcellularLocation>
</comment>
<keyword evidence="3" id="KW-0946">Virion</keyword>
<dbReference type="EMBL" id="KY684104">
    <property type="protein sequence ID" value="ARF10624.1"/>
    <property type="molecule type" value="Genomic_DNA"/>
</dbReference>
<name>A0A1V0SG57_9VIRU</name>
<dbReference type="GO" id="GO:0019028">
    <property type="term" value="C:viral capsid"/>
    <property type="evidence" value="ECO:0007669"/>
    <property type="project" value="UniProtKB-KW"/>
</dbReference>
<evidence type="ECO:0000256" key="2">
    <source>
        <dbReference type="ARBA" id="ARBA00022561"/>
    </source>
</evidence>
<reference evidence="5" key="1">
    <citation type="journal article" date="2017" name="Science">
        <title>Giant viruses with an expanded complement of translation system components.</title>
        <authorList>
            <person name="Schulz F."/>
            <person name="Yutin N."/>
            <person name="Ivanova N.N."/>
            <person name="Ortega D.R."/>
            <person name="Lee T.K."/>
            <person name="Vierheilig J."/>
            <person name="Daims H."/>
            <person name="Horn M."/>
            <person name="Wagner M."/>
            <person name="Jensen G.J."/>
            <person name="Kyrpides N.C."/>
            <person name="Koonin E.V."/>
            <person name="Woyke T."/>
        </authorList>
    </citation>
    <scope>NUCLEOTIDE SEQUENCE</scope>
    <source>
        <strain evidence="5">HKV1</strain>
    </source>
</reference>
<evidence type="ECO:0000256" key="4">
    <source>
        <dbReference type="SAM" id="MobiDB-lite"/>
    </source>
</evidence>
<dbReference type="InterPro" id="IPR016112">
    <property type="entry name" value="VP_dsDNA_II"/>
</dbReference>
<gene>
    <name evidence="5" type="ORF">Hokovirus_2_151</name>
</gene>
<dbReference type="SUPFAM" id="SSF49749">
    <property type="entry name" value="Group II dsDNA viruses VP"/>
    <property type="match status" value="2"/>
</dbReference>
<organism evidence="5">
    <name type="scientific">Hokovirus HKV1</name>
    <dbReference type="NCBI Taxonomy" id="1977638"/>
    <lineage>
        <taxon>Viruses</taxon>
        <taxon>Varidnaviria</taxon>
        <taxon>Bamfordvirae</taxon>
        <taxon>Nucleocytoviricota</taxon>
        <taxon>Megaviricetes</taxon>
        <taxon>Imitervirales</taxon>
        <taxon>Mimiviridae</taxon>
        <taxon>Klosneuvirinae</taxon>
        <taxon>Hokovirus</taxon>
    </lineage>
</organism>